<dbReference type="Pfam" id="PF21192">
    <property type="entry name" value="OB_NMD3"/>
    <property type="match status" value="1"/>
</dbReference>
<evidence type="ECO:0000259" key="10">
    <source>
        <dbReference type="Pfam" id="PF21193"/>
    </source>
</evidence>
<organism evidence="11 12">
    <name type="scientific">Galdieria partita</name>
    <dbReference type="NCBI Taxonomy" id="83374"/>
    <lineage>
        <taxon>Eukaryota</taxon>
        <taxon>Rhodophyta</taxon>
        <taxon>Bangiophyceae</taxon>
        <taxon>Galdieriales</taxon>
        <taxon>Galdieriaceae</taxon>
        <taxon>Galdieria</taxon>
    </lineage>
</organism>
<feature type="domain" description="60S ribosomal export protein NMD3 SH3" evidence="10">
    <location>
        <begin position="255"/>
        <end position="301"/>
    </location>
</feature>
<comment type="similarity">
    <text evidence="1 7">Belongs to the NMD3 family.</text>
</comment>
<proteinExistence type="inferred from homology"/>
<reference evidence="11" key="2">
    <citation type="submission" date="2022-01" db="EMBL/GenBank/DDBJ databases">
        <authorList>
            <person name="Hirooka S."/>
            <person name="Miyagishima S.Y."/>
        </authorList>
    </citation>
    <scope>NUCLEOTIDE SEQUENCE</scope>
    <source>
        <strain evidence="11">NBRC 102759</strain>
    </source>
</reference>
<dbReference type="InterPro" id="IPR048899">
    <property type="entry name" value="NMD_SH3"/>
</dbReference>
<dbReference type="InterPro" id="IPR039768">
    <property type="entry name" value="Nmd3"/>
</dbReference>
<feature type="domain" description="60S ribosomal export protein NMD3 OB-fold" evidence="9">
    <location>
        <begin position="319"/>
        <end position="404"/>
    </location>
</feature>
<dbReference type="Pfam" id="PF04981">
    <property type="entry name" value="NMD3"/>
    <property type="match status" value="1"/>
</dbReference>
<dbReference type="GO" id="GO:0005737">
    <property type="term" value="C:cytoplasm"/>
    <property type="evidence" value="ECO:0007669"/>
    <property type="project" value="UniProtKB-SubCell"/>
</dbReference>
<evidence type="ECO:0000256" key="1">
    <source>
        <dbReference type="ARBA" id="ARBA00009794"/>
    </source>
</evidence>
<keyword evidence="3 7" id="KW-0813">Transport</keyword>
<dbReference type="InterPro" id="IPR007064">
    <property type="entry name" value="Nmd3_N"/>
</dbReference>
<dbReference type="OrthoDB" id="203821at2759"/>
<evidence type="ECO:0000259" key="8">
    <source>
        <dbReference type="Pfam" id="PF04981"/>
    </source>
</evidence>
<name>A0A9C7UTJ9_9RHOD</name>
<dbReference type="GO" id="GO:0005634">
    <property type="term" value="C:nucleus"/>
    <property type="evidence" value="ECO:0007669"/>
    <property type="project" value="UniProtKB-SubCell"/>
</dbReference>
<dbReference type="PANTHER" id="PTHR12746">
    <property type="entry name" value="NONSENSE-MEDIATED MRNA DECAY PROTEIN 3"/>
    <property type="match status" value="1"/>
</dbReference>
<dbReference type="Proteomes" id="UP001061958">
    <property type="component" value="Unassembled WGS sequence"/>
</dbReference>
<keyword evidence="5 7" id="KW-0653">Protein transport</keyword>
<evidence type="ECO:0000256" key="3">
    <source>
        <dbReference type="ARBA" id="ARBA00022448"/>
    </source>
</evidence>
<comment type="caution">
    <text evidence="11">The sequence shown here is derived from an EMBL/GenBank/DDBJ whole genome shotgun (WGS) entry which is preliminary data.</text>
</comment>
<keyword evidence="4 7" id="KW-0963">Cytoplasm</keyword>
<evidence type="ECO:0000313" key="11">
    <source>
        <dbReference type="EMBL" id="GJQ14530.1"/>
    </source>
</evidence>
<evidence type="ECO:0000313" key="12">
    <source>
        <dbReference type="Proteomes" id="UP001061958"/>
    </source>
</evidence>
<keyword evidence="12" id="KW-1185">Reference proteome</keyword>
<evidence type="ECO:0000256" key="6">
    <source>
        <dbReference type="ARBA" id="ARBA00023242"/>
    </source>
</evidence>
<evidence type="ECO:0000256" key="2">
    <source>
        <dbReference type="ARBA" id="ARBA00017035"/>
    </source>
</evidence>
<feature type="domain" description="Nmd3 N-terminal" evidence="8">
    <location>
        <begin position="23"/>
        <end position="252"/>
    </location>
</feature>
<dbReference type="Pfam" id="PF21193">
    <property type="entry name" value="NMD_SH3"/>
    <property type="match status" value="1"/>
</dbReference>
<comment type="subcellular location">
    <subcellularLocation>
        <location evidence="7">Cytoplasm</location>
    </subcellularLocation>
    <subcellularLocation>
        <location evidence="7">Nucleus</location>
    </subcellularLocation>
</comment>
<dbReference type="GO" id="GO:0043023">
    <property type="term" value="F:ribosomal large subunit binding"/>
    <property type="evidence" value="ECO:0007669"/>
    <property type="project" value="InterPro"/>
</dbReference>
<accession>A0A9C7UTJ9</accession>
<evidence type="ECO:0000259" key="9">
    <source>
        <dbReference type="Pfam" id="PF21192"/>
    </source>
</evidence>
<sequence length="508" mass="58535">METDHSNNLEPVVVTHTLPTILCCTCGVPISPNPSNMCVSCIRSRVDITETIPKQITLYFCKFCSKYHVPPSNWVYCEPESKELLSLCVARIRGLNKLHLVDANFVWTEPHSRRIKVKLTVQKEVFNHTILQQSFIVEYSVDYQQCYECRAKSAKMDPWEAVVQVRQRVVHKKTFYFLEQLILKHNAHGNALSLKTLRDGLDFYFPNKSAALKFVDFLHHVVPVRMKNSDHLVSHDPHNTTYKYKYSFSAELPPVCRDDLVCLPKKVSTHLGGLGPLVLVSKVSQNLCFIDPLTLQTGELSGYQYWKNPFLSLLTSRRLVEFTVLDCELTGESQKRYCMGDVTVSRSSDLGITDRQFYVRSHIAKFLKSGDLVLGYDLENANYNDSVLDEYRSLQLPDVILVRKTYPAKNQAKRRRFKLKRLTKKASQNNEMRIDSECNEYDSPEEFEEFLQDLEQDPELRSNVQLYKKSMNVSTLEASAEEEDEDYPQVGVEELLEDLHLEDSDTSS</sequence>
<gene>
    <name evidence="11" type="ORF">GpartN1_g6321.t1</name>
</gene>
<dbReference type="InterPro" id="IPR048898">
    <property type="entry name" value="OB_NMD3"/>
</dbReference>
<dbReference type="PANTHER" id="PTHR12746:SF2">
    <property type="entry name" value="60S RIBOSOMAL EXPORT PROTEIN NMD3"/>
    <property type="match status" value="1"/>
</dbReference>
<evidence type="ECO:0000256" key="7">
    <source>
        <dbReference type="RuleBase" id="RU364108"/>
    </source>
</evidence>
<dbReference type="EMBL" id="BQMJ01000056">
    <property type="protein sequence ID" value="GJQ14530.1"/>
    <property type="molecule type" value="Genomic_DNA"/>
</dbReference>
<dbReference type="GO" id="GO:0000055">
    <property type="term" value="P:ribosomal large subunit export from nucleus"/>
    <property type="evidence" value="ECO:0007669"/>
    <property type="project" value="TreeGrafter"/>
</dbReference>
<dbReference type="AlphaFoldDB" id="A0A9C7UTJ9"/>
<dbReference type="GO" id="GO:0015031">
    <property type="term" value="P:protein transport"/>
    <property type="evidence" value="ECO:0007669"/>
    <property type="project" value="UniProtKB-KW"/>
</dbReference>
<reference evidence="11" key="1">
    <citation type="journal article" date="2022" name="Proc. Natl. Acad. Sci. U.S.A.">
        <title>Life cycle and functional genomics of the unicellular red alga Galdieria for elucidating algal and plant evolution and industrial use.</title>
        <authorList>
            <person name="Hirooka S."/>
            <person name="Itabashi T."/>
            <person name="Ichinose T.M."/>
            <person name="Onuma R."/>
            <person name="Fujiwara T."/>
            <person name="Yamashita S."/>
            <person name="Jong L.W."/>
            <person name="Tomita R."/>
            <person name="Iwane A.H."/>
            <person name="Miyagishima S.Y."/>
        </authorList>
    </citation>
    <scope>NUCLEOTIDE SEQUENCE</scope>
    <source>
        <strain evidence="11">NBRC 102759</strain>
    </source>
</reference>
<comment type="function">
    <text evidence="7">Acts as an adapter for the XPO1/CRM1-mediated export of the 60S ribosomal subunit.</text>
</comment>
<evidence type="ECO:0000256" key="5">
    <source>
        <dbReference type="ARBA" id="ARBA00022927"/>
    </source>
</evidence>
<protein>
    <recommendedName>
        <fullName evidence="2 7">60S ribosomal export protein NMD3</fullName>
    </recommendedName>
</protein>
<evidence type="ECO:0000256" key="4">
    <source>
        <dbReference type="ARBA" id="ARBA00022490"/>
    </source>
</evidence>
<keyword evidence="6 7" id="KW-0539">Nucleus</keyword>